<feature type="domain" description="DUF5648" evidence="3">
    <location>
        <begin position="310"/>
        <end position="438"/>
    </location>
</feature>
<dbReference type="OrthoDB" id="733404at2"/>
<dbReference type="PANTHER" id="PTHR34135">
    <property type="entry name" value="LYSOZYME"/>
    <property type="match status" value="1"/>
</dbReference>
<accession>A0A1H8TEV0</accession>
<evidence type="ECO:0000256" key="2">
    <source>
        <dbReference type="SAM" id="SignalP"/>
    </source>
</evidence>
<dbReference type="GO" id="GO:0016998">
    <property type="term" value="P:cell wall macromolecule catabolic process"/>
    <property type="evidence" value="ECO:0007669"/>
    <property type="project" value="InterPro"/>
</dbReference>
<keyword evidence="5" id="KW-1185">Reference proteome</keyword>
<keyword evidence="4" id="KW-0378">Hydrolase</keyword>
<dbReference type="SUPFAM" id="SSF51445">
    <property type="entry name" value="(Trans)glycosidases"/>
    <property type="match status" value="1"/>
</dbReference>
<dbReference type="PROSITE" id="PS51904">
    <property type="entry name" value="GLYCOSYL_HYDROL_F25_2"/>
    <property type="match status" value="1"/>
</dbReference>
<dbReference type="GO" id="GO:0009253">
    <property type="term" value="P:peptidoglycan catabolic process"/>
    <property type="evidence" value="ECO:0007669"/>
    <property type="project" value="InterPro"/>
</dbReference>
<dbReference type="Pfam" id="PF18885">
    <property type="entry name" value="DUF5648"/>
    <property type="match status" value="1"/>
</dbReference>
<gene>
    <name evidence="4" type="ORF">SAMN02910314_01508</name>
</gene>
<evidence type="ECO:0000313" key="5">
    <source>
        <dbReference type="Proteomes" id="UP000182975"/>
    </source>
</evidence>
<sequence>MTRTSNAPIIHGIKATLVVVALAFVFAATTSTAWASQEDGLENSWRYSDGELIGASDDDGAFDVGEVSGLTAQSTSPDLVKFGIDVSHHQKTIDWAKAKSRVRYAIVRCGWGHNTSAQDDSQWANNIRGVRQNDIPFGVYIYSYATNATEARDEAQHVLRQLREQGITYEELSLPIYLDMEDNTTNGLSRSTYAQIVDAFREELQSNGYWEVGVYASCSWWADNLSEIDMGSDWMWIARYYSKDYYTPGQDGYATTPFGGKFSSLASNGCGIWQYSSMAQLPGIPGNTTDVNVADLNMRFLQGNYASGTMFRLYNPNSGEHFYTASQHEAEFLTLAGWNWEDKGWVAPTSGSAVYRLYNPNGGDHHYTLSAEEKNHLVSLGWRYEGVGWYSAGESGVPLYRQYNPNAKSGAHNFTTSTTERDMLVRLGWHDEGVAWYAKAK</sequence>
<evidence type="ECO:0000256" key="1">
    <source>
        <dbReference type="ARBA" id="ARBA00010646"/>
    </source>
</evidence>
<organism evidence="4 5">
    <name type="scientific">Denitrobacterium detoxificans</name>
    <dbReference type="NCBI Taxonomy" id="79604"/>
    <lineage>
        <taxon>Bacteria</taxon>
        <taxon>Bacillati</taxon>
        <taxon>Actinomycetota</taxon>
        <taxon>Coriobacteriia</taxon>
        <taxon>Eggerthellales</taxon>
        <taxon>Eggerthellaceae</taxon>
        <taxon>Denitrobacterium</taxon>
    </lineage>
</organism>
<evidence type="ECO:0000313" key="4">
    <source>
        <dbReference type="EMBL" id="SEO89018.1"/>
    </source>
</evidence>
<dbReference type="Pfam" id="PF01183">
    <property type="entry name" value="Glyco_hydro_25"/>
    <property type="match status" value="1"/>
</dbReference>
<feature type="chain" id="PRO_5010256675" evidence="2">
    <location>
        <begin position="36"/>
        <end position="441"/>
    </location>
</feature>
<dbReference type="Gene3D" id="3.20.20.80">
    <property type="entry name" value="Glycosidases"/>
    <property type="match status" value="1"/>
</dbReference>
<dbReference type="PANTHER" id="PTHR34135:SF2">
    <property type="entry name" value="LYSOZYME"/>
    <property type="match status" value="1"/>
</dbReference>
<dbReference type="InterPro" id="IPR017853">
    <property type="entry name" value="GH"/>
</dbReference>
<reference evidence="5" key="1">
    <citation type="submission" date="2016-10" db="EMBL/GenBank/DDBJ databases">
        <authorList>
            <person name="Varghese N."/>
        </authorList>
    </citation>
    <scope>NUCLEOTIDE SEQUENCE [LARGE SCALE GENOMIC DNA]</scope>
    <source>
        <strain evidence="5">DSM 21843</strain>
    </source>
</reference>
<keyword evidence="2" id="KW-0732">Signal</keyword>
<dbReference type="InterPro" id="IPR043708">
    <property type="entry name" value="DUF5648"/>
</dbReference>
<dbReference type="RefSeq" id="WP_066660663.1">
    <property type="nucleotide sequence ID" value="NZ_CP011402.1"/>
</dbReference>
<dbReference type="AlphaFoldDB" id="A0A1H8TEV0"/>
<comment type="similarity">
    <text evidence="1">Belongs to the glycosyl hydrolase 25 family.</text>
</comment>
<protein>
    <submittedName>
        <fullName evidence="4">Glycosyl hydrolases family 25</fullName>
    </submittedName>
</protein>
<dbReference type="GO" id="GO:0003796">
    <property type="term" value="F:lysozyme activity"/>
    <property type="evidence" value="ECO:0007669"/>
    <property type="project" value="InterPro"/>
</dbReference>
<name>A0A1H8TEV0_9ACTN</name>
<dbReference type="Proteomes" id="UP000182975">
    <property type="component" value="Unassembled WGS sequence"/>
</dbReference>
<proteinExistence type="inferred from homology"/>
<dbReference type="GO" id="GO:0016052">
    <property type="term" value="P:carbohydrate catabolic process"/>
    <property type="evidence" value="ECO:0007669"/>
    <property type="project" value="TreeGrafter"/>
</dbReference>
<dbReference type="InterPro" id="IPR002053">
    <property type="entry name" value="Glyco_hydro_25"/>
</dbReference>
<feature type="signal peptide" evidence="2">
    <location>
        <begin position="1"/>
        <end position="35"/>
    </location>
</feature>
<dbReference type="EMBL" id="FOEC01000010">
    <property type="protein sequence ID" value="SEO89018.1"/>
    <property type="molecule type" value="Genomic_DNA"/>
</dbReference>
<dbReference type="CDD" id="cd06414">
    <property type="entry name" value="GH25_LytC-like"/>
    <property type="match status" value="1"/>
</dbReference>
<evidence type="ECO:0000259" key="3">
    <source>
        <dbReference type="Pfam" id="PF18885"/>
    </source>
</evidence>